<dbReference type="PANTHER" id="PTHR11002:SF79">
    <property type="entry name" value="CARBONIC ANHYDRASE 2"/>
    <property type="match status" value="1"/>
</dbReference>
<evidence type="ECO:0000256" key="4">
    <source>
        <dbReference type="ARBA" id="ARBA00023239"/>
    </source>
</evidence>
<dbReference type="Pfam" id="PF00484">
    <property type="entry name" value="Pro_CA"/>
    <property type="match status" value="1"/>
</dbReference>
<evidence type="ECO:0000313" key="9">
    <source>
        <dbReference type="EMBL" id="PFG31749.1"/>
    </source>
</evidence>
<dbReference type="GO" id="GO:0015976">
    <property type="term" value="P:carbon utilization"/>
    <property type="evidence" value="ECO:0007669"/>
    <property type="project" value="InterPro"/>
</dbReference>
<evidence type="ECO:0000256" key="5">
    <source>
        <dbReference type="ARBA" id="ARBA00024993"/>
    </source>
</evidence>
<feature type="binding site" evidence="7">
    <location>
        <position position="53"/>
    </location>
    <ligand>
        <name>Zn(2+)</name>
        <dbReference type="ChEBI" id="CHEBI:29105"/>
    </ligand>
</feature>
<dbReference type="InterPro" id="IPR001765">
    <property type="entry name" value="Carbonic_anhydrase"/>
</dbReference>
<dbReference type="SUPFAM" id="SSF53056">
    <property type="entry name" value="beta-carbonic anhydrase, cab"/>
    <property type="match status" value="1"/>
</dbReference>
<keyword evidence="10" id="KW-1185">Reference proteome</keyword>
<gene>
    <name evidence="9" type="ORF">ATJ78_2728</name>
</gene>
<dbReference type="RefSeq" id="WP_098408723.1">
    <property type="nucleotide sequence ID" value="NZ_PDJE01000001.1"/>
</dbReference>
<evidence type="ECO:0000256" key="7">
    <source>
        <dbReference type="PIRSR" id="PIRSR601765-1"/>
    </source>
</evidence>
<evidence type="ECO:0000256" key="3">
    <source>
        <dbReference type="ARBA" id="ARBA00022833"/>
    </source>
</evidence>
<feature type="binding site" evidence="7">
    <location>
        <position position="104"/>
    </location>
    <ligand>
        <name>Zn(2+)</name>
        <dbReference type="ChEBI" id="CHEBI:29105"/>
    </ligand>
</feature>
<name>A0A2A9E0N0_9MICO</name>
<dbReference type="CDD" id="cd03378">
    <property type="entry name" value="beta_CA_cladeC"/>
    <property type="match status" value="1"/>
</dbReference>
<dbReference type="EMBL" id="PDJE01000001">
    <property type="protein sequence ID" value="PFG31749.1"/>
    <property type="molecule type" value="Genomic_DNA"/>
</dbReference>
<comment type="function">
    <text evidence="8">Reversible hydration of carbon dioxide.</text>
</comment>
<evidence type="ECO:0000256" key="2">
    <source>
        <dbReference type="ARBA" id="ARBA00012925"/>
    </source>
</evidence>
<comment type="caution">
    <text evidence="9">The sequence shown here is derived from an EMBL/GenBank/DDBJ whole genome shotgun (WGS) entry which is preliminary data.</text>
</comment>
<comment type="similarity">
    <text evidence="1 8">Belongs to the beta-class carbonic anhydrase family.</text>
</comment>
<feature type="binding site" evidence="7">
    <location>
        <position position="51"/>
    </location>
    <ligand>
        <name>Zn(2+)</name>
        <dbReference type="ChEBI" id="CHEBI:29105"/>
    </ligand>
</feature>
<comment type="cofactor">
    <cofactor evidence="7">
        <name>Zn(2+)</name>
        <dbReference type="ChEBI" id="CHEBI:29105"/>
    </cofactor>
    <text evidence="7">Binds 1 zinc ion per subunit.</text>
</comment>
<protein>
    <recommendedName>
        <fullName evidence="2 8">Carbonic anhydrase</fullName>
        <ecNumber evidence="2 8">4.2.1.1</ecNumber>
    </recommendedName>
    <alternativeName>
        <fullName evidence="8">Carbonate dehydratase</fullName>
    </alternativeName>
</protein>
<evidence type="ECO:0000256" key="1">
    <source>
        <dbReference type="ARBA" id="ARBA00006217"/>
    </source>
</evidence>
<organism evidence="9 10">
    <name type="scientific">Paramicrobacterium agarici</name>
    <dbReference type="NCBI Taxonomy" id="630514"/>
    <lineage>
        <taxon>Bacteria</taxon>
        <taxon>Bacillati</taxon>
        <taxon>Actinomycetota</taxon>
        <taxon>Actinomycetes</taxon>
        <taxon>Micrococcales</taxon>
        <taxon>Microbacteriaceae</taxon>
        <taxon>Paramicrobacterium</taxon>
    </lineage>
</organism>
<dbReference type="SMART" id="SM00947">
    <property type="entry name" value="Pro_CA"/>
    <property type="match status" value="1"/>
</dbReference>
<sequence length="210" mass="22039">MPQTRPGKVWAELEDGNRRFVEGTPLHPHQDTHRRDSLAHEQHPQAVVIGCSDSRVAHEILFDQGLGDLFVVRNAGQVASESAVGSLEYAVGPLNVPLLIVLGHAECGAVAAAVESQKPDAAPLPPAIDSLVQQIVPSVHEAATSAGVAAGDADRAEVGQLHVRRTISRILEQSEMISDAVANNTLGIVGATYNVADGAVAVNTMIGFID</sequence>
<evidence type="ECO:0000256" key="6">
    <source>
        <dbReference type="ARBA" id="ARBA00048348"/>
    </source>
</evidence>
<evidence type="ECO:0000313" key="10">
    <source>
        <dbReference type="Proteomes" id="UP000221369"/>
    </source>
</evidence>
<dbReference type="GO" id="GO:0004089">
    <property type="term" value="F:carbonate dehydratase activity"/>
    <property type="evidence" value="ECO:0007669"/>
    <property type="project" value="UniProtKB-UniRule"/>
</dbReference>
<dbReference type="InterPro" id="IPR036874">
    <property type="entry name" value="Carbonic_anhydrase_sf"/>
</dbReference>
<proteinExistence type="inferred from homology"/>
<feature type="binding site" evidence="7">
    <location>
        <position position="107"/>
    </location>
    <ligand>
        <name>Zn(2+)</name>
        <dbReference type="ChEBI" id="CHEBI:29105"/>
    </ligand>
</feature>
<comment type="function">
    <text evidence="5">Catalyzes the reversible hydration of carbon dioxide to form bicarbonate.</text>
</comment>
<dbReference type="Proteomes" id="UP000221369">
    <property type="component" value="Unassembled WGS sequence"/>
</dbReference>
<keyword evidence="7" id="KW-0479">Metal-binding</keyword>
<evidence type="ECO:0000256" key="8">
    <source>
        <dbReference type="RuleBase" id="RU003956"/>
    </source>
</evidence>
<dbReference type="PANTHER" id="PTHR11002">
    <property type="entry name" value="CARBONIC ANHYDRASE"/>
    <property type="match status" value="1"/>
</dbReference>
<dbReference type="OrthoDB" id="9797527at2"/>
<accession>A0A2A9E0N0</accession>
<keyword evidence="3 7" id="KW-0862">Zinc</keyword>
<dbReference type="EC" id="4.2.1.1" evidence="2 8"/>
<reference evidence="9 10" key="1">
    <citation type="submission" date="2017-10" db="EMBL/GenBank/DDBJ databases">
        <title>Sequencing the genomes of 1000 actinobacteria strains.</title>
        <authorList>
            <person name="Klenk H.-P."/>
        </authorList>
    </citation>
    <scope>NUCLEOTIDE SEQUENCE [LARGE SCALE GENOMIC DNA]</scope>
    <source>
        <strain evidence="9 10">DSM 21798</strain>
    </source>
</reference>
<dbReference type="PROSITE" id="PS00705">
    <property type="entry name" value="PROK_CO2_ANHYDRASE_2"/>
    <property type="match status" value="1"/>
</dbReference>
<keyword evidence="4 8" id="KW-0456">Lyase</keyword>
<comment type="catalytic activity">
    <reaction evidence="6 8">
        <text>hydrogencarbonate + H(+) = CO2 + H2O</text>
        <dbReference type="Rhea" id="RHEA:10748"/>
        <dbReference type="ChEBI" id="CHEBI:15377"/>
        <dbReference type="ChEBI" id="CHEBI:15378"/>
        <dbReference type="ChEBI" id="CHEBI:16526"/>
        <dbReference type="ChEBI" id="CHEBI:17544"/>
        <dbReference type="EC" id="4.2.1.1"/>
    </reaction>
</comment>
<dbReference type="Gene3D" id="3.40.1050.10">
    <property type="entry name" value="Carbonic anhydrase"/>
    <property type="match status" value="1"/>
</dbReference>
<dbReference type="InterPro" id="IPR015892">
    <property type="entry name" value="Carbonic_anhydrase_CS"/>
</dbReference>
<dbReference type="GO" id="GO:0008270">
    <property type="term" value="F:zinc ion binding"/>
    <property type="evidence" value="ECO:0007669"/>
    <property type="project" value="UniProtKB-UniRule"/>
</dbReference>
<dbReference type="AlphaFoldDB" id="A0A2A9E0N0"/>